<gene>
    <name evidence="1" type="primary">Nipped-A_3</name>
    <name evidence="1" type="ORF">CM83_105332</name>
</gene>
<proteinExistence type="predicted"/>
<protein>
    <submittedName>
        <fullName evidence="1">Transcription-associated protein 1</fullName>
    </submittedName>
</protein>
<accession>A0A0A9WK29</accession>
<dbReference type="AlphaFoldDB" id="A0A0A9WK29"/>
<organism evidence="1">
    <name type="scientific">Lygus hesperus</name>
    <name type="common">Western plant bug</name>
    <dbReference type="NCBI Taxonomy" id="30085"/>
    <lineage>
        <taxon>Eukaryota</taxon>
        <taxon>Metazoa</taxon>
        <taxon>Ecdysozoa</taxon>
        <taxon>Arthropoda</taxon>
        <taxon>Hexapoda</taxon>
        <taxon>Insecta</taxon>
        <taxon>Pterygota</taxon>
        <taxon>Neoptera</taxon>
        <taxon>Paraneoptera</taxon>
        <taxon>Hemiptera</taxon>
        <taxon>Heteroptera</taxon>
        <taxon>Panheteroptera</taxon>
        <taxon>Cimicomorpha</taxon>
        <taxon>Miridae</taxon>
        <taxon>Mirini</taxon>
        <taxon>Lygus</taxon>
    </lineage>
</organism>
<name>A0A0A9WK29_LYGHE</name>
<evidence type="ECO:0000313" key="1">
    <source>
        <dbReference type="EMBL" id="JAG05210.1"/>
    </source>
</evidence>
<dbReference type="EMBL" id="GBHO01038394">
    <property type="protein sequence ID" value="JAG05210.1"/>
    <property type="molecule type" value="Transcribed_RNA"/>
</dbReference>
<reference evidence="1" key="2">
    <citation type="submission" date="2014-07" db="EMBL/GenBank/DDBJ databases">
        <authorList>
            <person name="Hull J."/>
        </authorList>
    </citation>
    <scope>NUCLEOTIDE SEQUENCE</scope>
</reference>
<sequence>MVNHSNNALKPSATTHIILSTAVIRVMDAQGDLITCRALLDCASHVSFITQSLANRLMLPQHNIDQPIRGIGNSSCSVNQFMTVNLSSLDRQFHSNLKLLILPKITECLP</sequence>
<reference evidence="1" key="1">
    <citation type="journal article" date="2014" name="PLoS ONE">
        <title>Transcriptome-Based Identification of ABC Transporters in the Western Tarnished Plant Bug Lygus hesperus.</title>
        <authorList>
            <person name="Hull J.J."/>
            <person name="Chaney K."/>
            <person name="Geib S.M."/>
            <person name="Fabrick J.A."/>
            <person name="Brent C.S."/>
            <person name="Walsh D."/>
            <person name="Lavine L.C."/>
        </authorList>
    </citation>
    <scope>NUCLEOTIDE SEQUENCE</scope>
</reference>
<feature type="non-terminal residue" evidence="1">
    <location>
        <position position="110"/>
    </location>
</feature>